<feature type="signal peptide" evidence="3">
    <location>
        <begin position="1"/>
        <end position="21"/>
    </location>
</feature>
<proteinExistence type="predicted"/>
<keyword evidence="6" id="KW-1185">Reference proteome</keyword>
<organism evidence="5 6">
    <name type="scientific">Caldimonas mangrovi</name>
    <dbReference type="NCBI Taxonomy" id="2944811"/>
    <lineage>
        <taxon>Bacteria</taxon>
        <taxon>Pseudomonadati</taxon>
        <taxon>Pseudomonadota</taxon>
        <taxon>Betaproteobacteria</taxon>
        <taxon>Burkholderiales</taxon>
        <taxon>Sphaerotilaceae</taxon>
        <taxon>Caldimonas</taxon>
    </lineage>
</organism>
<dbReference type="Gene3D" id="2.60.120.200">
    <property type="match status" value="1"/>
</dbReference>
<reference evidence="5" key="1">
    <citation type="submission" date="2022-05" db="EMBL/GenBank/DDBJ databases">
        <title>Schlegelella sp. nov., isolated from mangrove soil.</title>
        <authorList>
            <person name="Liu Y."/>
            <person name="Ge X."/>
            <person name="Liu W."/>
        </authorList>
    </citation>
    <scope>NUCLEOTIDE SEQUENCE</scope>
    <source>
        <strain evidence="5">S2-27</strain>
    </source>
</reference>
<evidence type="ECO:0000256" key="1">
    <source>
        <dbReference type="ARBA" id="ARBA00022723"/>
    </source>
</evidence>
<dbReference type="SUPFAM" id="SSF49899">
    <property type="entry name" value="Concanavalin A-like lectins/glucanases"/>
    <property type="match status" value="1"/>
</dbReference>
<protein>
    <submittedName>
        <fullName evidence="5">PilC/PilY family type IV pilus protein</fullName>
    </submittedName>
</protein>
<keyword evidence="1" id="KW-0479">Metal-binding</keyword>
<sequence>MRYIMCATLIVGASLPGAAQGQVVIDDRLTGASSSYDWQALNGACLTAGNNTGSIPACVGLPYYGSAMHVGGISGRLPDPPGFGALRLTNGDVAQKVHNVNTGQGTNAIFQTGAVVSKFTFPTHRGLRVSFTSVTYGGNNLDGHGADGMSFFLADGSRPVDVGAPGGSLGYSCKNQLIGFDRATGSFDAIPGNPLDIPQTYDGVDGGYLGIGIDEYGNFANPADNTDTGPGFKPGRITLRGAGDTRWSRLNKDFPHYYPSSLSLLKQAEAVRNTCATGRLWNYGTTGVNTDVPLDFNYPYLASSDLPPGVTIENQQAVDRPARGAAVPITYTLDLSQDGDLDFSYSIDGGISQPVLVGRRITESNGPLPSSFRFGFSGSTGGGSNVHEITCFKAAPWDRANTSAGTDVQPTARVRAGSQLYLVLNHPLNWWGQLTAHDLLEDPATDTLSIRSTANWDANCGLTGGACPAVGTGAPAVAAQAPSARTMLSWNGTSGVPLRWDALSAAQRNALSAADGRPAPERLDYLRGHREAEIRNGGRLRTRTGLLGDMLNSSPTWVGAPSAPYDGPWVDGITGQTGAEGQSYAAYRNSHATRTPVVYVGANDGLLHGFRAGGVNDGRELLAYMPAEVVERIHSTTPALDFSGSKYAHNLYVDATPGAGDLYVGGAWRTWLVGGLGPARNNTGAVGDRTTAVSGAVYALDVTDPSRFAEDRAAAIVKGEWNSASITCVNHGSCGAHLGAVVGTPAIRRLHDGSWAALFGNGMNSAAGGAGLFIMRIDRATGAITFRYLAAGVGGSGNGIANVTPVDLDGDHITDYVYAGDRLGNVWRFDLASSDPAQWAASATPLFSAPGRPVTGKVVVASVPGRGAGALPRVVVSFGTGEKLEQTLTGAATYASGGQALYGVWDADFDEWNGRTRTGARYASLPATATVTPAQLVAQTVSTRPSPQAGDVRTVSRFDVCWKGSSACSGSNEHMGWTLPLGSDEQVLYNPVLAYGMFLVNTTVPETSDPFTCSRRAQGGYTMAVSVENGGAARTPFFSDAGVPDVAGLALGATGSPAVVTTRRKAFLVQQTFAGGGRVTRVQPAPSGPGGRLNWIQLR</sequence>
<name>A0ABT0YS01_9BURK</name>
<evidence type="ECO:0000259" key="4">
    <source>
        <dbReference type="Pfam" id="PF05567"/>
    </source>
</evidence>
<dbReference type="Proteomes" id="UP001165541">
    <property type="component" value="Unassembled WGS sequence"/>
</dbReference>
<keyword evidence="3" id="KW-0732">Signal</keyword>
<keyword evidence="2" id="KW-0106">Calcium</keyword>
<evidence type="ECO:0000313" key="5">
    <source>
        <dbReference type="EMBL" id="MCM5681507.1"/>
    </source>
</evidence>
<feature type="domain" description="PilY1 beta-propeller" evidence="4">
    <location>
        <begin position="547"/>
        <end position="917"/>
    </location>
</feature>
<accession>A0ABT0YS01</accession>
<evidence type="ECO:0000256" key="3">
    <source>
        <dbReference type="SAM" id="SignalP"/>
    </source>
</evidence>
<feature type="chain" id="PRO_5046349226" evidence="3">
    <location>
        <begin position="22"/>
        <end position="1099"/>
    </location>
</feature>
<comment type="caution">
    <text evidence="5">The sequence shown here is derived from an EMBL/GenBank/DDBJ whole genome shotgun (WGS) entry which is preliminary data.</text>
</comment>
<dbReference type="InterPro" id="IPR008707">
    <property type="entry name" value="B-propeller_PilY1"/>
</dbReference>
<evidence type="ECO:0000256" key="2">
    <source>
        <dbReference type="ARBA" id="ARBA00022837"/>
    </source>
</evidence>
<gene>
    <name evidence="5" type="ORF">M8A51_18425</name>
</gene>
<dbReference type="InterPro" id="IPR013320">
    <property type="entry name" value="ConA-like_dom_sf"/>
</dbReference>
<dbReference type="Pfam" id="PF05567">
    <property type="entry name" value="T4P_PilY1"/>
    <property type="match status" value="1"/>
</dbReference>
<dbReference type="EMBL" id="JAMKFE010000012">
    <property type="protein sequence ID" value="MCM5681507.1"/>
    <property type="molecule type" value="Genomic_DNA"/>
</dbReference>
<evidence type="ECO:0000313" key="6">
    <source>
        <dbReference type="Proteomes" id="UP001165541"/>
    </source>
</evidence>